<sequence>MSPNLRTCNGLLLQSKTTQDNSWQSLEISDLHPDVSFIDDDTPAGKIHSSTDIGSPRRRKRNIDQECGSPKSGLEPMLWSEYTVLPKKLRTQDLERCQYQFHDELFDNAIIKIGHRESRSLLDLPFELIIMILWRVSNPLDLWSFSQVCTAIRNLIDEKLWQNLYTIQSPIWSSHVQINHLAGGVKMWSRMVISDYLRRTLRWVDVSGNLSQAVEGKKLLRANLGTCQHYRPSHMQSAISVSSAESQQWRNVGPPALFTDQSTNTTLAAYMQARSCVGRTDHQIAVYGQSDHNTPITIIPSGFWAHKDADKQLEPELATENLGPAQLKDMKHFPAEGGRMRVVFVVAFGERNQMPADADDRDMYIVDVWSLLRIFEVYIPSTTPIGSPVGSIPTRGRVETIAPRSRQEVIRIRIVKIYSAINQSSGQIEDRIALIGIHQGSRLRTVLMTSPLLATSQPITGHIKGHGSSVRPSSWECHVLGGMQALEPSCMALFPAQSDFECLLVILDQHGNGEIWDWMRRVRVSVLKLRVSDDPLPHRDNLYYWGVHVNWAIEEPVYNEPALPFNLGSNRRSHGDFRVVALSDGASNEWESCWWNISEKELRKHLNQPVPIVPGQPRVLLTSEPVSDSGVRTNEPSSPKNVPSTAPQRNTHSSSESVPLPEIWAIESSSRHFEYCTRGVFYPQQNSSAEIPSFQQSETDGVSGTPLMFIAYLIWDHYRIALTAEYGICIFDMDQEDSCDILDDNVKRAPQWVTTIEGAEEDPLIDIATVGNCLFLTRKYSHMTHTPPFAVLISDTNRNSRPSNCTTYELSESKLAANWDYALVTLTCTRTS</sequence>
<gene>
    <name evidence="3" type="ORF">BGZ80_006029</name>
</gene>
<keyword evidence="4" id="KW-1185">Reference proteome</keyword>
<dbReference type="InterPro" id="IPR001810">
    <property type="entry name" value="F-box_dom"/>
</dbReference>
<feature type="region of interest" description="Disordered" evidence="1">
    <location>
        <begin position="624"/>
        <end position="658"/>
    </location>
</feature>
<dbReference type="SUPFAM" id="SSF81383">
    <property type="entry name" value="F-box domain"/>
    <property type="match status" value="1"/>
</dbReference>
<accession>A0A9P6N0D3</accession>
<evidence type="ECO:0000313" key="3">
    <source>
        <dbReference type="EMBL" id="KAG0019284.1"/>
    </source>
</evidence>
<dbReference type="EMBL" id="JAAAID010000298">
    <property type="protein sequence ID" value="KAG0019284.1"/>
    <property type="molecule type" value="Genomic_DNA"/>
</dbReference>
<dbReference type="PROSITE" id="PS50181">
    <property type="entry name" value="FBOX"/>
    <property type="match status" value="1"/>
</dbReference>
<evidence type="ECO:0000256" key="1">
    <source>
        <dbReference type="SAM" id="MobiDB-lite"/>
    </source>
</evidence>
<organism evidence="3 4">
    <name type="scientific">Entomortierella chlamydospora</name>
    <dbReference type="NCBI Taxonomy" id="101097"/>
    <lineage>
        <taxon>Eukaryota</taxon>
        <taxon>Fungi</taxon>
        <taxon>Fungi incertae sedis</taxon>
        <taxon>Mucoromycota</taxon>
        <taxon>Mortierellomycotina</taxon>
        <taxon>Mortierellomycetes</taxon>
        <taxon>Mortierellales</taxon>
        <taxon>Mortierellaceae</taxon>
        <taxon>Entomortierella</taxon>
    </lineage>
</organism>
<dbReference type="AlphaFoldDB" id="A0A9P6N0D3"/>
<reference evidence="3" key="1">
    <citation type="journal article" date="2020" name="Fungal Divers.">
        <title>Resolving the Mortierellaceae phylogeny through synthesis of multi-gene phylogenetics and phylogenomics.</title>
        <authorList>
            <person name="Vandepol N."/>
            <person name="Liber J."/>
            <person name="Desiro A."/>
            <person name="Na H."/>
            <person name="Kennedy M."/>
            <person name="Barry K."/>
            <person name="Grigoriev I.V."/>
            <person name="Miller A.N."/>
            <person name="O'Donnell K."/>
            <person name="Stajich J.E."/>
            <person name="Bonito G."/>
        </authorList>
    </citation>
    <scope>NUCLEOTIDE SEQUENCE</scope>
    <source>
        <strain evidence="3">NRRL 2769</strain>
    </source>
</reference>
<protein>
    <recommendedName>
        <fullName evidence="2">F-box domain-containing protein</fullName>
    </recommendedName>
</protein>
<evidence type="ECO:0000259" key="2">
    <source>
        <dbReference type="PROSITE" id="PS50181"/>
    </source>
</evidence>
<dbReference type="InterPro" id="IPR036047">
    <property type="entry name" value="F-box-like_dom_sf"/>
</dbReference>
<dbReference type="CDD" id="cd09917">
    <property type="entry name" value="F-box_SF"/>
    <property type="match status" value="1"/>
</dbReference>
<evidence type="ECO:0000313" key="4">
    <source>
        <dbReference type="Proteomes" id="UP000703661"/>
    </source>
</evidence>
<proteinExistence type="predicted"/>
<feature type="region of interest" description="Disordered" evidence="1">
    <location>
        <begin position="39"/>
        <end position="72"/>
    </location>
</feature>
<feature type="domain" description="F-box" evidence="2">
    <location>
        <begin position="118"/>
        <end position="164"/>
    </location>
</feature>
<dbReference type="Proteomes" id="UP000703661">
    <property type="component" value="Unassembled WGS sequence"/>
</dbReference>
<comment type="caution">
    <text evidence="3">The sequence shown here is derived from an EMBL/GenBank/DDBJ whole genome shotgun (WGS) entry which is preliminary data.</text>
</comment>
<feature type="compositionally biased region" description="Polar residues" evidence="1">
    <location>
        <begin position="624"/>
        <end position="657"/>
    </location>
</feature>
<dbReference type="Pfam" id="PF12937">
    <property type="entry name" value="F-box-like"/>
    <property type="match status" value="1"/>
</dbReference>
<name>A0A9P6N0D3_9FUNG</name>